<comment type="caution">
    <text evidence="2">The sequence shown here is derived from an EMBL/GenBank/DDBJ whole genome shotgun (WGS) entry which is preliminary data.</text>
</comment>
<dbReference type="AlphaFoldDB" id="A0AAV4SAA8"/>
<evidence type="ECO:0000256" key="1">
    <source>
        <dbReference type="SAM" id="MobiDB-lite"/>
    </source>
</evidence>
<proteinExistence type="predicted"/>
<feature type="compositionally biased region" description="Basic and acidic residues" evidence="1">
    <location>
        <begin position="52"/>
        <end position="67"/>
    </location>
</feature>
<organism evidence="2 3">
    <name type="scientific">Caerostris extrusa</name>
    <name type="common">Bark spider</name>
    <name type="synonym">Caerostris bankana</name>
    <dbReference type="NCBI Taxonomy" id="172846"/>
    <lineage>
        <taxon>Eukaryota</taxon>
        <taxon>Metazoa</taxon>
        <taxon>Ecdysozoa</taxon>
        <taxon>Arthropoda</taxon>
        <taxon>Chelicerata</taxon>
        <taxon>Arachnida</taxon>
        <taxon>Araneae</taxon>
        <taxon>Araneomorphae</taxon>
        <taxon>Entelegynae</taxon>
        <taxon>Araneoidea</taxon>
        <taxon>Araneidae</taxon>
        <taxon>Caerostris</taxon>
    </lineage>
</organism>
<reference evidence="2 3" key="1">
    <citation type="submission" date="2021-06" db="EMBL/GenBank/DDBJ databases">
        <title>Caerostris extrusa draft genome.</title>
        <authorList>
            <person name="Kono N."/>
            <person name="Arakawa K."/>
        </authorList>
    </citation>
    <scope>NUCLEOTIDE SEQUENCE [LARGE SCALE GENOMIC DNA]</scope>
</reference>
<name>A0AAV4SAA8_CAEEX</name>
<dbReference type="Proteomes" id="UP001054945">
    <property type="component" value="Unassembled WGS sequence"/>
</dbReference>
<evidence type="ECO:0000313" key="3">
    <source>
        <dbReference type="Proteomes" id="UP001054945"/>
    </source>
</evidence>
<sequence>MAQTNEMMGPLQTVPRKEAPLSQEGKRVRRKKERKWDGVSEGVALNVPSDAYKSETKSLLQKEKRPELGYTRLPQSVRRSNRGCYSRPRTVH</sequence>
<keyword evidence="3" id="KW-1185">Reference proteome</keyword>
<protein>
    <submittedName>
        <fullName evidence="2">Uncharacterized protein</fullName>
    </submittedName>
</protein>
<evidence type="ECO:0000313" key="2">
    <source>
        <dbReference type="EMBL" id="GIY30442.1"/>
    </source>
</evidence>
<feature type="region of interest" description="Disordered" evidence="1">
    <location>
        <begin position="1"/>
        <end position="92"/>
    </location>
</feature>
<accession>A0AAV4SAA8</accession>
<dbReference type="EMBL" id="BPLR01009222">
    <property type="protein sequence ID" value="GIY30442.1"/>
    <property type="molecule type" value="Genomic_DNA"/>
</dbReference>
<gene>
    <name evidence="2" type="ORF">CEXT_151291</name>
</gene>